<sequence length="389" mass="41597">MTDSGPIALFDIQAQQARIRAELERRIAAVLDHGRYIAGPEVEELEARLAAFCGEGVHCVGVSSGTDALQIALMAEGIGRGDAVFLPAFTYTATAEVALVLGATPVFVDVEETSFNLDPADLERRIALVRAEGRLRPRAVIGVDLFGLPADWPAILALCRREGMFALDDAAQAFGAALDGVRLGAWGDATALSFYPTKTLGCYGDGGALLTRDAARAALYRSLRTHGEGKTRYEVLRIGMNGRLDTLQAAVLLAKLPLFEEELAARARIGALYDARLAGSGIGIQETRQARAVHARGLYTVRFPDQAARERAMAALQAQGIAAGIYYPRPLHRQPAYAEAHRTAIRGEAPPLVVSESLASRVLSLPMHPYLGEAEVERVCSVLLGAARG</sequence>
<dbReference type="Proteomes" id="UP001519924">
    <property type="component" value="Unassembled WGS sequence"/>
</dbReference>
<dbReference type="InterPro" id="IPR015421">
    <property type="entry name" value="PyrdxlP-dep_Trfase_major"/>
</dbReference>
<dbReference type="SUPFAM" id="SSF53383">
    <property type="entry name" value="PLP-dependent transferases"/>
    <property type="match status" value="1"/>
</dbReference>
<keyword evidence="1" id="KW-0663">Pyridoxal phosphate</keyword>
<organism evidence="2 3">
    <name type="scientific">Caldovatus aquaticus</name>
    <dbReference type="NCBI Taxonomy" id="2865671"/>
    <lineage>
        <taxon>Bacteria</taxon>
        <taxon>Pseudomonadati</taxon>
        <taxon>Pseudomonadota</taxon>
        <taxon>Alphaproteobacteria</taxon>
        <taxon>Acetobacterales</taxon>
        <taxon>Roseomonadaceae</taxon>
        <taxon>Caldovatus</taxon>
    </lineage>
</organism>
<keyword evidence="2" id="KW-0032">Aminotransferase</keyword>
<reference evidence="2 3" key="1">
    <citation type="submission" date="2021-08" db="EMBL/GenBank/DDBJ databases">
        <title>Caldovatus sediminis gen. nov., sp. nov., a moderately thermophilic bacterium isolated from a hot spring.</title>
        <authorList>
            <person name="Hu C.-J."/>
            <person name="Li W.-J."/>
            <person name="Xian W.-D."/>
        </authorList>
    </citation>
    <scope>NUCLEOTIDE SEQUENCE [LARGE SCALE GENOMIC DNA]</scope>
    <source>
        <strain evidence="2 3">SYSU G05006</strain>
    </source>
</reference>
<proteinExistence type="inferred from homology"/>
<dbReference type="GO" id="GO:0008483">
    <property type="term" value="F:transaminase activity"/>
    <property type="evidence" value="ECO:0007669"/>
    <property type="project" value="UniProtKB-KW"/>
</dbReference>
<protein>
    <submittedName>
        <fullName evidence="2">DegT/DnrJ/EryC1/StrS aminotransferase family protein</fullName>
    </submittedName>
</protein>
<name>A0ABS7F4A6_9PROT</name>
<dbReference type="Pfam" id="PF01041">
    <property type="entry name" value="DegT_DnrJ_EryC1"/>
    <property type="match status" value="1"/>
</dbReference>
<dbReference type="PANTHER" id="PTHR30244">
    <property type="entry name" value="TRANSAMINASE"/>
    <property type="match status" value="1"/>
</dbReference>
<keyword evidence="2" id="KW-0808">Transferase</keyword>
<comment type="caution">
    <text evidence="2">The sequence shown here is derived from an EMBL/GenBank/DDBJ whole genome shotgun (WGS) entry which is preliminary data.</text>
</comment>
<dbReference type="PIRSF" id="PIRSF000390">
    <property type="entry name" value="PLP_StrS"/>
    <property type="match status" value="1"/>
</dbReference>
<dbReference type="CDD" id="cd00616">
    <property type="entry name" value="AHBA_syn"/>
    <property type="match status" value="1"/>
</dbReference>
<keyword evidence="3" id="KW-1185">Reference proteome</keyword>
<dbReference type="Gene3D" id="3.40.640.10">
    <property type="entry name" value="Type I PLP-dependent aspartate aminotransferase-like (Major domain)"/>
    <property type="match status" value="1"/>
</dbReference>
<accession>A0ABS7F4A6</accession>
<dbReference type="PANTHER" id="PTHR30244:SF42">
    <property type="entry name" value="UDP-2-ACETAMIDO-2-DEOXY-3-OXO-D-GLUCURONATE AMINOTRANSFERASE"/>
    <property type="match status" value="1"/>
</dbReference>
<comment type="similarity">
    <text evidence="1">Belongs to the DegT/DnrJ/EryC1 family.</text>
</comment>
<dbReference type="Gene3D" id="3.90.1150.10">
    <property type="entry name" value="Aspartate Aminotransferase, domain 1"/>
    <property type="match status" value="1"/>
</dbReference>
<dbReference type="RefSeq" id="WP_220118192.1">
    <property type="nucleotide sequence ID" value="NZ_JAHZUY010000040.1"/>
</dbReference>
<evidence type="ECO:0000256" key="1">
    <source>
        <dbReference type="RuleBase" id="RU004508"/>
    </source>
</evidence>
<dbReference type="EMBL" id="JAHZUY010000040">
    <property type="protein sequence ID" value="MBW8270453.1"/>
    <property type="molecule type" value="Genomic_DNA"/>
</dbReference>
<evidence type="ECO:0000313" key="2">
    <source>
        <dbReference type="EMBL" id="MBW8270453.1"/>
    </source>
</evidence>
<dbReference type="InterPro" id="IPR015424">
    <property type="entry name" value="PyrdxlP-dep_Trfase"/>
</dbReference>
<dbReference type="InterPro" id="IPR000653">
    <property type="entry name" value="DegT/StrS_aminotransferase"/>
</dbReference>
<dbReference type="InterPro" id="IPR015422">
    <property type="entry name" value="PyrdxlP-dep_Trfase_small"/>
</dbReference>
<evidence type="ECO:0000313" key="3">
    <source>
        <dbReference type="Proteomes" id="UP001519924"/>
    </source>
</evidence>
<gene>
    <name evidence="2" type="ORF">K1J50_13275</name>
</gene>